<dbReference type="GO" id="GO:0002181">
    <property type="term" value="P:cytoplasmic translation"/>
    <property type="evidence" value="ECO:0007669"/>
    <property type="project" value="TreeGrafter"/>
</dbReference>
<dbReference type="PIRSF" id="PIRSF002162">
    <property type="entry name" value="Ribosomal_L6"/>
    <property type="match status" value="1"/>
</dbReference>
<evidence type="ECO:0000256" key="2">
    <source>
        <dbReference type="ARBA" id="ARBA00022884"/>
    </source>
</evidence>
<evidence type="ECO:0000313" key="8">
    <source>
        <dbReference type="Proteomes" id="UP000273278"/>
    </source>
</evidence>
<keyword evidence="2 5" id="KW-0694">RNA-binding</keyword>
<feature type="domain" description="Large ribosomal subunit protein uL6 alpha-beta" evidence="6">
    <location>
        <begin position="13"/>
        <end position="85"/>
    </location>
</feature>
<comment type="function">
    <text evidence="5">This protein binds to the 23S rRNA, and is important in its secondary structure. It is located near the subunit interface in the base of the L7/L12 stalk, and near the tRNA binding site of the peptidyltransferase center.</text>
</comment>
<evidence type="ECO:0000256" key="1">
    <source>
        <dbReference type="ARBA" id="ARBA00022730"/>
    </source>
</evidence>
<keyword evidence="1 5" id="KW-0699">rRNA-binding</keyword>
<evidence type="ECO:0000256" key="5">
    <source>
        <dbReference type="HAMAP-Rule" id="MF_01365"/>
    </source>
</evidence>
<accession>A0A3G3III8</accession>
<keyword evidence="4 5" id="KW-0687">Ribonucleoprotein</keyword>
<dbReference type="Gene3D" id="3.90.930.12">
    <property type="entry name" value="Ribosomal protein L6, alpha-beta domain"/>
    <property type="match status" value="2"/>
</dbReference>
<dbReference type="HAMAP" id="MF_01365_A">
    <property type="entry name" value="Ribosomal_uL6_A"/>
    <property type="match status" value="1"/>
</dbReference>
<gene>
    <name evidence="5" type="primary">rpl6</name>
    <name evidence="7" type="ORF">BKD89_06835</name>
</gene>
<comment type="subunit">
    <text evidence="5">Part of the 50S ribosomal subunit.</text>
</comment>
<feature type="domain" description="Large ribosomal subunit protein uL6 alpha-beta" evidence="6">
    <location>
        <begin position="97"/>
        <end position="165"/>
    </location>
</feature>
<dbReference type="GeneID" id="41322165"/>
<evidence type="ECO:0000313" key="7">
    <source>
        <dbReference type="EMBL" id="AYQ55508.1"/>
    </source>
</evidence>
<dbReference type="RefSeq" id="WP_015505282.1">
    <property type="nucleotide sequence ID" value="NZ_CAYARL010000004.1"/>
</dbReference>
<dbReference type="Proteomes" id="UP000273278">
    <property type="component" value="Chromosome"/>
</dbReference>
<comment type="similarity">
    <text evidence="5">Belongs to the universal ribosomal protein uL6 family.</text>
</comment>
<evidence type="ECO:0000256" key="3">
    <source>
        <dbReference type="ARBA" id="ARBA00022980"/>
    </source>
</evidence>
<protein>
    <recommendedName>
        <fullName evidence="5">Large ribosomal subunit protein uL6</fullName>
    </recommendedName>
</protein>
<evidence type="ECO:0000256" key="4">
    <source>
        <dbReference type="ARBA" id="ARBA00023274"/>
    </source>
</evidence>
<dbReference type="GO" id="GO:0019843">
    <property type="term" value="F:rRNA binding"/>
    <property type="evidence" value="ECO:0007669"/>
    <property type="project" value="UniProtKB-UniRule"/>
</dbReference>
<dbReference type="SUPFAM" id="SSF56053">
    <property type="entry name" value="Ribosomal protein L6"/>
    <property type="match status" value="2"/>
</dbReference>
<dbReference type="OMA" id="YAHFPMK"/>
<reference evidence="7 8" key="1">
    <citation type="submission" date="2016-10" db="EMBL/GenBank/DDBJ databases">
        <title>Complete genome of the TMA-utilizing, human hosted archaeon Methanomethylophilus alvus Gen. nov, sp. nov., strain Mx-05, derived from a pure culture.</title>
        <authorList>
            <person name="Brugere J.-F."/>
            <person name="Ben Hania W."/>
            <person name="Chaudhary P.P."/>
            <person name="Gaci N."/>
            <person name="Borrel G."/>
            <person name="Cao Van Tuat L."/>
            <person name="Fardeau M.-L."/>
            <person name="Harris H.M.B."/>
            <person name="O'Toole P.W."/>
            <person name="Ollivier B."/>
        </authorList>
    </citation>
    <scope>NUCLEOTIDE SEQUENCE [LARGE SCALE GENOMIC DNA]</scope>
    <source>
        <strain evidence="7 8">Mx-05</strain>
    </source>
</reference>
<dbReference type="NCBIfam" id="TIGR03653">
    <property type="entry name" value="uL6_arch"/>
    <property type="match status" value="1"/>
</dbReference>
<dbReference type="EMBL" id="CP017686">
    <property type="protein sequence ID" value="AYQ55508.1"/>
    <property type="molecule type" value="Genomic_DNA"/>
</dbReference>
<dbReference type="InterPro" id="IPR036789">
    <property type="entry name" value="Ribosomal_uL6-like_a/b-dom_sf"/>
</dbReference>
<dbReference type="PANTHER" id="PTHR11655:SF16">
    <property type="entry name" value="60S RIBOSOMAL PROTEIN L9"/>
    <property type="match status" value="1"/>
</dbReference>
<organism evidence="7 8">
    <name type="scientific">Methanomethylophilus alvi</name>
    <dbReference type="NCBI Taxonomy" id="1291540"/>
    <lineage>
        <taxon>Archaea</taxon>
        <taxon>Methanobacteriati</taxon>
        <taxon>Thermoplasmatota</taxon>
        <taxon>Thermoplasmata</taxon>
        <taxon>Methanomassiliicoccales</taxon>
        <taxon>Methanomethylophilaceae</taxon>
        <taxon>Methanomethylophilus</taxon>
    </lineage>
</organism>
<dbReference type="Pfam" id="PF00347">
    <property type="entry name" value="Ribosomal_L6"/>
    <property type="match status" value="2"/>
</dbReference>
<dbReference type="PANTHER" id="PTHR11655">
    <property type="entry name" value="60S/50S RIBOSOMAL PROTEIN L6/L9"/>
    <property type="match status" value="1"/>
</dbReference>
<proteinExistence type="inferred from homology"/>
<dbReference type="NCBIfam" id="NF004037">
    <property type="entry name" value="PRK05518.1"/>
    <property type="match status" value="1"/>
</dbReference>
<dbReference type="InterPro" id="IPR019907">
    <property type="entry name" value="Ribosomal_uL6_arc"/>
</dbReference>
<dbReference type="InterPro" id="IPR000702">
    <property type="entry name" value="Ribosomal_uL6-like"/>
</dbReference>
<dbReference type="AlphaFoldDB" id="A0A3G3III8"/>
<dbReference type="GO" id="GO:0022625">
    <property type="term" value="C:cytosolic large ribosomal subunit"/>
    <property type="evidence" value="ECO:0007669"/>
    <property type="project" value="UniProtKB-UniRule"/>
</dbReference>
<name>A0A3G3III8_9ARCH</name>
<dbReference type="FunFam" id="3.90.930.12:FF:000008">
    <property type="entry name" value="50S ribosomal protein L6"/>
    <property type="match status" value="1"/>
</dbReference>
<sequence length="185" mass="20465">MTIAGIIESHIAIPDGVTVTMDGNTFKVKGPKGELSRNFSHPRVDVVVADGNVTVKCEYPRIKDKAMIGTYAAHVKNMFKGVTEGFTYHLKVVFSHFPMKVAVNEKEKRVEVNNYMGGHATRYAAIVGDTKVKISGQDITVTGINIEDVGQTAANMEKSTMRRGFDKRVFEDGIYITLKSHKVKE</sequence>
<dbReference type="GO" id="GO:0003735">
    <property type="term" value="F:structural constituent of ribosome"/>
    <property type="evidence" value="ECO:0007669"/>
    <property type="project" value="UniProtKB-UniRule"/>
</dbReference>
<keyword evidence="3 5" id="KW-0689">Ribosomal protein</keyword>
<dbReference type="InterPro" id="IPR020040">
    <property type="entry name" value="Ribosomal_uL6_a/b-dom"/>
</dbReference>
<evidence type="ECO:0000259" key="6">
    <source>
        <dbReference type="Pfam" id="PF00347"/>
    </source>
</evidence>